<dbReference type="SMART" id="SM00119">
    <property type="entry name" value="HECTc"/>
    <property type="match status" value="1"/>
</dbReference>
<dbReference type="AlphaFoldDB" id="A0A835YYA3"/>
<dbReference type="FunFam" id="3.30.2410.10:FF:000011">
    <property type="entry name" value="Putative Ubiquitin-protein ligase E3C"/>
    <property type="match status" value="1"/>
</dbReference>
<dbReference type="PANTHER" id="PTHR45700:SF2">
    <property type="entry name" value="UBIQUITIN-PROTEIN LIGASE E3C"/>
    <property type="match status" value="1"/>
</dbReference>
<organism evidence="8 9">
    <name type="scientific">Tribonema minus</name>
    <dbReference type="NCBI Taxonomy" id="303371"/>
    <lineage>
        <taxon>Eukaryota</taxon>
        <taxon>Sar</taxon>
        <taxon>Stramenopiles</taxon>
        <taxon>Ochrophyta</taxon>
        <taxon>PX clade</taxon>
        <taxon>Xanthophyceae</taxon>
        <taxon>Tribonematales</taxon>
        <taxon>Tribonemataceae</taxon>
        <taxon>Tribonema</taxon>
    </lineage>
</organism>
<evidence type="ECO:0000256" key="3">
    <source>
        <dbReference type="ARBA" id="ARBA00022679"/>
    </source>
</evidence>
<comment type="caution">
    <text evidence="8">The sequence shown here is derived from an EMBL/GenBank/DDBJ whole genome shotgun (WGS) entry which is preliminary data.</text>
</comment>
<dbReference type="GO" id="GO:0006511">
    <property type="term" value="P:ubiquitin-dependent protein catabolic process"/>
    <property type="evidence" value="ECO:0007669"/>
    <property type="project" value="TreeGrafter"/>
</dbReference>
<evidence type="ECO:0000313" key="9">
    <source>
        <dbReference type="Proteomes" id="UP000664859"/>
    </source>
</evidence>
<dbReference type="InterPro" id="IPR044611">
    <property type="entry name" value="E3A/B/C-like"/>
</dbReference>
<evidence type="ECO:0000256" key="1">
    <source>
        <dbReference type="ARBA" id="ARBA00000885"/>
    </source>
</evidence>
<evidence type="ECO:0000313" key="8">
    <source>
        <dbReference type="EMBL" id="KAG5182272.1"/>
    </source>
</evidence>
<protein>
    <recommendedName>
        <fullName evidence="2">HECT-type E3 ubiquitin transferase</fullName>
        <ecNumber evidence="2">2.3.2.26</ecNumber>
    </recommendedName>
</protein>
<dbReference type="Pfam" id="PF00632">
    <property type="entry name" value="HECT"/>
    <property type="match status" value="1"/>
</dbReference>
<dbReference type="Proteomes" id="UP000664859">
    <property type="component" value="Unassembled WGS sequence"/>
</dbReference>
<evidence type="ECO:0000256" key="4">
    <source>
        <dbReference type="ARBA" id="ARBA00022786"/>
    </source>
</evidence>
<dbReference type="Gene3D" id="3.30.2410.10">
    <property type="entry name" value="Hect, E3 ligase catalytic domain"/>
    <property type="match status" value="1"/>
</dbReference>
<dbReference type="GO" id="GO:0061630">
    <property type="term" value="F:ubiquitin protein ligase activity"/>
    <property type="evidence" value="ECO:0007669"/>
    <property type="project" value="UniProtKB-EC"/>
</dbReference>
<dbReference type="CDD" id="cd00078">
    <property type="entry name" value="HECTc"/>
    <property type="match status" value="1"/>
</dbReference>
<feature type="active site" description="Glycyl thioester intermediate" evidence="5">
    <location>
        <position position="414"/>
    </location>
</feature>
<dbReference type="PANTHER" id="PTHR45700">
    <property type="entry name" value="UBIQUITIN-PROTEIN LIGASE E3C"/>
    <property type="match status" value="1"/>
</dbReference>
<evidence type="ECO:0000256" key="2">
    <source>
        <dbReference type="ARBA" id="ARBA00012485"/>
    </source>
</evidence>
<evidence type="ECO:0000256" key="5">
    <source>
        <dbReference type="PROSITE-ProRule" id="PRU00104"/>
    </source>
</evidence>
<proteinExistence type="predicted"/>
<dbReference type="GO" id="GO:0000209">
    <property type="term" value="P:protein polyubiquitination"/>
    <property type="evidence" value="ECO:0007669"/>
    <property type="project" value="InterPro"/>
</dbReference>
<keyword evidence="9" id="KW-1185">Reference proteome</keyword>
<sequence length="446" mass="48752">MPGSHWACAGDASFWQPAHAPPHPTPLPPSPPTQNETPPSQVVPFQQRVAIFRRLVDAERSHAAPMAAWGGRPGDTQRIRVRRTHLFDDSFEALGGLGAGLRRRLQVTFVNEHGMEEAGIDGGGVLKEFIDALTKCTFDPALGLFQATDEQLLYPSPDVDTADADTLARFEFAGSILGKAVFEGILVEPQLSPTFLNTLLGRDNIIDDLFTLDPALYRSLVQLKALAATPGQDVADLALTFSNFNTGGGGGGGSAQQRVVDLVPGGRALDVTNANVASYVLLLAHYRLDRATARQTRAFLRGFRALVPTQWVRLFAPRELQRLVGGDGERRIDIADLRAHTTYGGGYHESQPVMHWFWDIIANFTPAQQALFLKFVTSCSRQPLLGFKHLSPPMCIQQVESGERGNKLPSSATCMNLLKLPRYDSRETLREKLLYAISAGAGFELT</sequence>
<name>A0A835YYA3_9STRA</name>
<dbReference type="Gene3D" id="3.30.2160.10">
    <property type="entry name" value="Hect, E3 ligase catalytic domain"/>
    <property type="match status" value="1"/>
</dbReference>
<dbReference type="EMBL" id="JAFCMP010000257">
    <property type="protein sequence ID" value="KAG5182272.1"/>
    <property type="molecule type" value="Genomic_DNA"/>
</dbReference>
<accession>A0A835YYA3</accession>
<feature type="domain" description="HECT" evidence="7">
    <location>
        <begin position="101"/>
        <end position="446"/>
    </location>
</feature>
<evidence type="ECO:0000256" key="6">
    <source>
        <dbReference type="SAM" id="MobiDB-lite"/>
    </source>
</evidence>
<dbReference type="SUPFAM" id="SSF56204">
    <property type="entry name" value="Hect, E3 ligase catalytic domain"/>
    <property type="match status" value="1"/>
</dbReference>
<dbReference type="OrthoDB" id="8068875at2759"/>
<evidence type="ECO:0000259" key="7">
    <source>
        <dbReference type="PROSITE" id="PS50237"/>
    </source>
</evidence>
<dbReference type="EC" id="2.3.2.26" evidence="2"/>
<dbReference type="Gene3D" id="3.90.1750.10">
    <property type="entry name" value="Hect, E3 ligase catalytic domains"/>
    <property type="match status" value="1"/>
</dbReference>
<keyword evidence="3" id="KW-0808">Transferase</keyword>
<dbReference type="PROSITE" id="PS50237">
    <property type="entry name" value="HECT"/>
    <property type="match status" value="1"/>
</dbReference>
<comment type="catalytic activity">
    <reaction evidence="1">
        <text>S-ubiquitinyl-[E2 ubiquitin-conjugating enzyme]-L-cysteine + [acceptor protein]-L-lysine = [E2 ubiquitin-conjugating enzyme]-L-cysteine + N(6)-ubiquitinyl-[acceptor protein]-L-lysine.</text>
        <dbReference type="EC" id="2.3.2.26"/>
    </reaction>
</comment>
<feature type="compositionally biased region" description="Pro residues" evidence="6">
    <location>
        <begin position="19"/>
        <end position="32"/>
    </location>
</feature>
<keyword evidence="4 5" id="KW-0833">Ubl conjugation pathway</keyword>
<gene>
    <name evidence="8" type="ORF">JKP88DRAFT_199505</name>
</gene>
<dbReference type="InterPro" id="IPR035983">
    <property type="entry name" value="Hect_E3_ubiquitin_ligase"/>
</dbReference>
<dbReference type="InterPro" id="IPR000569">
    <property type="entry name" value="HECT_dom"/>
</dbReference>
<feature type="region of interest" description="Disordered" evidence="6">
    <location>
        <begin position="14"/>
        <end position="40"/>
    </location>
</feature>
<reference evidence="8" key="1">
    <citation type="submission" date="2021-02" db="EMBL/GenBank/DDBJ databases">
        <title>First Annotated Genome of the Yellow-green Alga Tribonema minus.</title>
        <authorList>
            <person name="Mahan K.M."/>
        </authorList>
    </citation>
    <scope>NUCLEOTIDE SEQUENCE</scope>
    <source>
        <strain evidence="8">UTEX B ZZ1240</strain>
    </source>
</reference>